<dbReference type="PROSITE" id="PS50937">
    <property type="entry name" value="HTH_MERR_2"/>
    <property type="match status" value="1"/>
</dbReference>
<dbReference type="RefSeq" id="WP_201309813.1">
    <property type="nucleotide sequence ID" value="NZ_BLYI01000006.1"/>
</dbReference>
<evidence type="ECO:0000259" key="4">
    <source>
        <dbReference type="PROSITE" id="PS50937"/>
    </source>
</evidence>
<feature type="domain" description="HTH merR-type" evidence="4">
    <location>
        <begin position="1"/>
        <end position="68"/>
    </location>
</feature>
<keyword evidence="2" id="KW-0238">DNA-binding</keyword>
<dbReference type="InterPro" id="IPR009061">
    <property type="entry name" value="DNA-bd_dom_put_sf"/>
</dbReference>
<gene>
    <name evidence="5" type="ORF">ANBU17_04210</name>
</gene>
<proteinExistence type="predicted"/>
<dbReference type="CDD" id="cd00592">
    <property type="entry name" value="HTH_MerR-like"/>
    <property type="match status" value="1"/>
</dbReference>
<evidence type="ECO:0000256" key="2">
    <source>
        <dbReference type="ARBA" id="ARBA00023125"/>
    </source>
</evidence>
<dbReference type="GO" id="GO:0003700">
    <property type="term" value="F:DNA-binding transcription factor activity"/>
    <property type="evidence" value="ECO:0007669"/>
    <property type="project" value="InterPro"/>
</dbReference>
<sequence>MRLNEVVRKVDLSKRAVKYYEEKGLLKVKKDSNGYRNYTPEDVKILEKISLYRKLGIGIREIKILLEEGDDRLLDQISSEKEQEIRKLTVQWEELKKYIQTKEIESVCSVIDYKTIGEKLKDMFPGFYGYYFLHHFLPYLQIPMETKEQKEAYDRIVDFLDNADIKIPFFMKVSSYIMYRFLPKPSLDTMIKKMDDQIKDYLNPTEESYEKLKKQTKQNVKMKNSFFFRYHPAFISQRRFMKRLQDCGYNDIFLPAMMELSPKYKEYREALMQINDRICRDLNLYYDSDFQLRMKKGS</sequence>
<dbReference type="Gene3D" id="1.10.1660.10">
    <property type="match status" value="1"/>
</dbReference>
<evidence type="ECO:0000313" key="5">
    <source>
        <dbReference type="EMBL" id="GFO84074.1"/>
    </source>
</evidence>
<organism evidence="5 6">
    <name type="scientific">Anaerostipes butyraticus</name>
    <dbReference type="NCBI Taxonomy" id="645466"/>
    <lineage>
        <taxon>Bacteria</taxon>
        <taxon>Bacillati</taxon>
        <taxon>Bacillota</taxon>
        <taxon>Clostridia</taxon>
        <taxon>Lachnospirales</taxon>
        <taxon>Lachnospiraceae</taxon>
        <taxon>Anaerostipes</taxon>
    </lineage>
</organism>
<evidence type="ECO:0000256" key="3">
    <source>
        <dbReference type="ARBA" id="ARBA00023163"/>
    </source>
</evidence>
<keyword evidence="6" id="KW-1185">Reference proteome</keyword>
<dbReference type="EMBL" id="BLYI01000006">
    <property type="protein sequence ID" value="GFO84074.1"/>
    <property type="molecule type" value="Genomic_DNA"/>
</dbReference>
<dbReference type="InterPro" id="IPR000551">
    <property type="entry name" value="MerR-type_HTH_dom"/>
</dbReference>
<dbReference type="SMART" id="SM00422">
    <property type="entry name" value="HTH_MERR"/>
    <property type="match status" value="1"/>
</dbReference>
<dbReference type="PANTHER" id="PTHR30204">
    <property type="entry name" value="REDOX-CYCLING DRUG-SENSING TRANSCRIPTIONAL ACTIVATOR SOXR"/>
    <property type="match status" value="1"/>
</dbReference>
<protein>
    <recommendedName>
        <fullName evidence="4">HTH merR-type domain-containing protein</fullName>
    </recommendedName>
</protein>
<keyword evidence="1" id="KW-0805">Transcription regulation</keyword>
<dbReference type="AlphaFoldDB" id="A0A916Q925"/>
<comment type="caution">
    <text evidence="5">The sequence shown here is derived from an EMBL/GenBank/DDBJ whole genome shotgun (WGS) entry which is preliminary data.</text>
</comment>
<evidence type="ECO:0000256" key="1">
    <source>
        <dbReference type="ARBA" id="ARBA00023015"/>
    </source>
</evidence>
<dbReference type="InterPro" id="IPR047057">
    <property type="entry name" value="MerR_fam"/>
</dbReference>
<name>A0A916Q925_9FIRM</name>
<dbReference type="Proteomes" id="UP000613208">
    <property type="component" value="Unassembled WGS sequence"/>
</dbReference>
<accession>A0A916Q925</accession>
<dbReference type="SUPFAM" id="SSF46955">
    <property type="entry name" value="Putative DNA-binding domain"/>
    <property type="match status" value="1"/>
</dbReference>
<dbReference type="Pfam" id="PF13411">
    <property type="entry name" value="MerR_1"/>
    <property type="match status" value="1"/>
</dbReference>
<keyword evidence="3" id="KW-0804">Transcription</keyword>
<reference evidence="5" key="1">
    <citation type="submission" date="2020-06" db="EMBL/GenBank/DDBJ databases">
        <title>Characterization of fructooligosaccharide metabolism and fructooligosaccharide-degrading enzymes in human commensal butyrate producers.</title>
        <authorList>
            <person name="Tanno H."/>
            <person name="Fujii T."/>
            <person name="Hirano K."/>
            <person name="Maeno S."/>
            <person name="Tonozuka T."/>
            <person name="Sakamoto M."/>
            <person name="Ohkuma M."/>
            <person name="Tochio T."/>
            <person name="Endo A."/>
        </authorList>
    </citation>
    <scope>NUCLEOTIDE SEQUENCE</scope>
    <source>
        <strain evidence="5">JCM 17466</strain>
    </source>
</reference>
<evidence type="ECO:0000313" key="6">
    <source>
        <dbReference type="Proteomes" id="UP000613208"/>
    </source>
</evidence>
<dbReference type="GO" id="GO:0003677">
    <property type="term" value="F:DNA binding"/>
    <property type="evidence" value="ECO:0007669"/>
    <property type="project" value="UniProtKB-KW"/>
</dbReference>
<dbReference type="PANTHER" id="PTHR30204:SF94">
    <property type="entry name" value="HEAVY METAL-DEPENDENT TRANSCRIPTIONAL REGULATOR HI_0293-RELATED"/>
    <property type="match status" value="1"/>
</dbReference>